<reference evidence="1 2" key="1">
    <citation type="submission" date="2019-03" db="EMBL/GenBank/DDBJ databases">
        <title>Deep-cultivation of Planctomycetes and their phenomic and genomic characterization uncovers novel biology.</title>
        <authorList>
            <person name="Wiegand S."/>
            <person name="Jogler M."/>
            <person name="Boedeker C."/>
            <person name="Pinto D."/>
            <person name="Vollmers J."/>
            <person name="Rivas-Marin E."/>
            <person name="Kohn T."/>
            <person name="Peeters S.H."/>
            <person name="Heuer A."/>
            <person name="Rast P."/>
            <person name="Oberbeckmann S."/>
            <person name="Bunk B."/>
            <person name="Jeske O."/>
            <person name="Meyerdierks A."/>
            <person name="Storesund J.E."/>
            <person name="Kallscheuer N."/>
            <person name="Luecker S."/>
            <person name="Lage O.M."/>
            <person name="Pohl T."/>
            <person name="Merkel B.J."/>
            <person name="Hornburger P."/>
            <person name="Mueller R.-W."/>
            <person name="Bruemmer F."/>
            <person name="Labrenz M."/>
            <person name="Spormann A.M."/>
            <person name="Op den Camp H."/>
            <person name="Overmann J."/>
            <person name="Amann R."/>
            <person name="Jetten M.S.M."/>
            <person name="Mascher T."/>
            <person name="Medema M.H."/>
            <person name="Devos D.P."/>
            <person name="Kaster A.-K."/>
            <person name="Ovreas L."/>
            <person name="Rohde M."/>
            <person name="Galperin M.Y."/>
            <person name="Jogler C."/>
        </authorList>
    </citation>
    <scope>NUCLEOTIDE SEQUENCE [LARGE SCALE GENOMIC DNA]</scope>
    <source>
        <strain evidence="1 2">V144</strain>
    </source>
</reference>
<dbReference type="Proteomes" id="UP000318704">
    <property type="component" value="Chromosome"/>
</dbReference>
<accession>A0A517VQG9</accession>
<name>A0A517VQG9_9PLAN</name>
<dbReference type="KEGG" id="gaw:V144x_06990"/>
<dbReference type="RefSeq" id="WP_144981384.1">
    <property type="nucleotide sequence ID" value="NZ_CP037920.1"/>
</dbReference>
<protein>
    <submittedName>
        <fullName evidence="1">Uncharacterized protein</fullName>
    </submittedName>
</protein>
<gene>
    <name evidence="1" type="ORF">V144x_06990</name>
</gene>
<proteinExistence type="predicted"/>
<sequence>MTSQNSKTTSPKFELGTVVATPGALEALEASSQSPNEFLKRHFQLEQGELCNEDHELNGDAVKDGSRILSAFKTSKGVKIWIITEAEDGNGHRSATTLLLPEEY</sequence>
<dbReference type="AlphaFoldDB" id="A0A517VQG9"/>
<evidence type="ECO:0000313" key="2">
    <source>
        <dbReference type="Proteomes" id="UP000318704"/>
    </source>
</evidence>
<evidence type="ECO:0000313" key="1">
    <source>
        <dbReference type="EMBL" id="QDT95257.1"/>
    </source>
</evidence>
<dbReference type="EMBL" id="CP037920">
    <property type="protein sequence ID" value="QDT95257.1"/>
    <property type="molecule type" value="Genomic_DNA"/>
</dbReference>
<organism evidence="1 2">
    <name type="scientific">Gimesia aquarii</name>
    <dbReference type="NCBI Taxonomy" id="2527964"/>
    <lineage>
        <taxon>Bacteria</taxon>
        <taxon>Pseudomonadati</taxon>
        <taxon>Planctomycetota</taxon>
        <taxon>Planctomycetia</taxon>
        <taxon>Planctomycetales</taxon>
        <taxon>Planctomycetaceae</taxon>
        <taxon>Gimesia</taxon>
    </lineage>
</organism>